<dbReference type="GO" id="GO:0003677">
    <property type="term" value="F:DNA binding"/>
    <property type="evidence" value="ECO:0007669"/>
    <property type="project" value="UniProtKB-KW"/>
</dbReference>
<dbReference type="PROSITE" id="PS00463">
    <property type="entry name" value="ZN2_CY6_FUNGAL_1"/>
    <property type="match status" value="1"/>
</dbReference>
<feature type="region of interest" description="Disordered" evidence="7">
    <location>
        <begin position="46"/>
        <end position="97"/>
    </location>
</feature>
<dbReference type="SUPFAM" id="SSF57701">
    <property type="entry name" value="Zn2/Cys6 DNA-binding domain"/>
    <property type="match status" value="1"/>
</dbReference>
<dbReference type="CDD" id="cd00067">
    <property type="entry name" value="GAL4"/>
    <property type="match status" value="1"/>
</dbReference>
<keyword evidence="2" id="KW-0862">Zinc</keyword>
<protein>
    <recommendedName>
        <fullName evidence="8">Zn(2)-C6 fungal-type domain-containing protein</fullName>
    </recommendedName>
</protein>
<dbReference type="GeneID" id="28737833"/>
<keyword evidence="3" id="KW-0805">Transcription regulation</keyword>
<dbReference type="OrthoDB" id="2593732at2759"/>
<dbReference type="InterPro" id="IPR036864">
    <property type="entry name" value="Zn2-C6_fun-type_DNA-bd_sf"/>
</dbReference>
<evidence type="ECO:0000256" key="4">
    <source>
        <dbReference type="ARBA" id="ARBA00023125"/>
    </source>
</evidence>
<feature type="domain" description="Zn(2)-C6 fungal-type" evidence="8">
    <location>
        <begin position="18"/>
        <end position="46"/>
    </location>
</feature>
<evidence type="ECO:0000256" key="3">
    <source>
        <dbReference type="ARBA" id="ARBA00023015"/>
    </source>
</evidence>
<dbReference type="AlphaFoldDB" id="A0A0N0NL86"/>
<name>A0A0N0NL86_9EURO</name>
<dbReference type="STRING" id="1664694.A0A0N0NL86"/>
<keyword evidence="4" id="KW-0238">DNA-binding</keyword>
<dbReference type="EMBL" id="LFJN01000017">
    <property type="protein sequence ID" value="KPI38749.1"/>
    <property type="molecule type" value="Genomic_DNA"/>
</dbReference>
<dbReference type="Proteomes" id="UP000038010">
    <property type="component" value="Unassembled WGS sequence"/>
</dbReference>
<keyword evidence="5" id="KW-0804">Transcription</keyword>
<accession>A0A0N0NL86</accession>
<dbReference type="GO" id="GO:0008270">
    <property type="term" value="F:zinc ion binding"/>
    <property type="evidence" value="ECO:0007669"/>
    <property type="project" value="InterPro"/>
</dbReference>
<keyword evidence="6" id="KW-0539">Nucleus</keyword>
<dbReference type="PANTHER" id="PTHR36206:SF13">
    <property type="entry name" value="TRANSCRIPTIONAL REGULATORY PROTEIN MOC3"/>
    <property type="match status" value="1"/>
</dbReference>
<keyword evidence="10" id="KW-1185">Reference proteome</keyword>
<keyword evidence="1" id="KW-0479">Metal-binding</keyword>
<evidence type="ECO:0000256" key="5">
    <source>
        <dbReference type="ARBA" id="ARBA00023163"/>
    </source>
</evidence>
<evidence type="ECO:0000256" key="1">
    <source>
        <dbReference type="ARBA" id="ARBA00022723"/>
    </source>
</evidence>
<dbReference type="Pfam" id="PF00172">
    <property type="entry name" value="Zn_clus"/>
    <property type="match status" value="1"/>
</dbReference>
<sequence>MASESKRVKRWAPKVFSGCQTCKRRRVKCDETKPTCTRCARSSLQCEGYAPPQPRIFVPKQKKVARSPQSVSSQDDLKERASSAASSKAGTPDPKTVFTSPSELQHFEYFMKEPAIIFSIYSSNFWTVVIPRAVHSHVAVRHSVIALSMAYRSLVSPDGFSVCEQQLVDHYSAAILTLTQGQATVDIVLITSILFYSIDFLRFSAHEAALSHLEAAYNILQEVKSTPGFKRSEYYGLITEHLQPVIEGTRSGLDHDVLDNVNNAAGLLASYKLRFPETTASRPEAAVDQLQAMLRFLLGQTADIIPSEADVAHCLMELPALFNCVANLGTLPGSPPLRGRLFFIHHVTYTILLRELRQSLGAADCGPEDCLLTSYRFVVEQMQQFLSIPDSELSQHSTPTWDRLGVIGPLFLTVVMSPNEELAARALELLRSANRVEGPWTSGLAANIAEALAQGDAQENLGMGLGTLRFEKMSSTLHIFDDSPEPMFDHYLSVRPAELAALDVNAVQCVVHLYGYQLP</sequence>
<gene>
    <name evidence="9" type="ORF">AB675_5717</name>
</gene>
<evidence type="ECO:0000256" key="7">
    <source>
        <dbReference type="SAM" id="MobiDB-lite"/>
    </source>
</evidence>
<evidence type="ECO:0000256" key="2">
    <source>
        <dbReference type="ARBA" id="ARBA00022833"/>
    </source>
</evidence>
<proteinExistence type="predicted"/>
<dbReference type="PANTHER" id="PTHR36206">
    <property type="entry name" value="ASPERCRYPTIN BIOSYNTHESIS CLUSTER-SPECIFIC TRANSCRIPTION REGULATOR ATNN-RELATED"/>
    <property type="match status" value="1"/>
</dbReference>
<dbReference type="InterPro" id="IPR052360">
    <property type="entry name" value="Transcr_Regulatory_Proteins"/>
</dbReference>
<dbReference type="InterPro" id="IPR001138">
    <property type="entry name" value="Zn2Cys6_DnaBD"/>
</dbReference>
<evidence type="ECO:0000259" key="8">
    <source>
        <dbReference type="PROSITE" id="PS50048"/>
    </source>
</evidence>
<comment type="caution">
    <text evidence="9">The sequence shown here is derived from an EMBL/GenBank/DDBJ whole genome shotgun (WGS) entry which is preliminary data.</text>
</comment>
<dbReference type="SMART" id="SM00066">
    <property type="entry name" value="GAL4"/>
    <property type="match status" value="1"/>
</dbReference>
<evidence type="ECO:0000313" key="10">
    <source>
        <dbReference type="Proteomes" id="UP000038010"/>
    </source>
</evidence>
<dbReference type="RefSeq" id="XP_017998712.1">
    <property type="nucleotide sequence ID" value="XM_018145953.1"/>
</dbReference>
<dbReference type="PROSITE" id="PS50048">
    <property type="entry name" value="ZN2_CY6_FUNGAL_2"/>
    <property type="match status" value="1"/>
</dbReference>
<dbReference type="GO" id="GO:0000981">
    <property type="term" value="F:DNA-binding transcription factor activity, RNA polymerase II-specific"/>
    <property type="evidence" value="ECO:0007669"/>
    <property type="project" value="InterPro"/>
</dbReference>
<organism evidence="9 10">
    <name type="scientific">Cyphellophora attinorum</name>
    <dbReference type="NCBI Taxonomy" id="1664694"/>
    <lineage>
        <taxon>Eukaryota</taxon>
        <taxon>Fungi</taxon>
        <taxon>Dikarya</taxon>
        <taxon>Ascomycota</taxon>
        <taxon>Pezizomycotina</taxon>
        <taxon>Eurotiomycetes</taxon>
        <taxon>Chaetothyriomycetidae</taxon>
        <taxon>Chaetothyriales</taxon>
        <taxon>Cyphellophoraceae</taxon>
        <taxon>Cyphellophora</taxon>
    </lineage>
</organism>
<dbReference type="Gene3D" id="4.10.240.10">
    <property type="entry name" value="Zn(2)-C6 fungal-type DNA-binding domain"/>
    <property type="match status" value="1"/>
</dbReference>
<evidence type="ECO:0000313" key="9">
    <source>
        <dbReference type="EMBL" id="KPI38749.1"/>
    </source>
</evidence>
<evidence type="ECO:0000256" key="6">
    <source>
        <dbReference type="ARBA" id="ARBA00023242"/>
    </source>
</evidence>
<reference evidence="9 10" key="1">
    <citation type="submission" date="2015-06" db="EMBL/GenBank/DDBJ databases">
        <title>Draft genome of the ant-associated black yeast Phialophora attae CBS 131958.</title>
        <authorList>
            <person name="Moreno L.F."/>
            <person name="Stielow B.J."/>
            <person name="de Hoog S."/>
            <person name="Vicente V.A."/>
            <person name="Weiss V.A."/>
            <person name="de Vries M."/>
            <person name="Cruz L.M."/>
            <person name="Souza E.M."/>
        </authorList>
    </citation>
    <scope>NUCLEOTIDE SEQUENCE [LARGE SCALE GENOMIC DNA]</scope>
    <source>
        <strain evidence="9 10">CBS 131958</strain>
    </source>
</reference>
<dbReference type="VEuPathDB" id="FungiDB:AB675_5717"/>